<evidence type="ECO:0000259" key="1">
    <source>
        <dbReference type="PROSITE" id="PS50076"/>
    </source>
</evidence>
<gene>
    <name evidence="2" type="ORF">FA13DRAFT_948387</name>
</gene>
<dbReference type="Proteomes" id="UP000298030">
    <property type="component" value="Unassembled WGS sequence"/>
</dbReference>
<evidence type="ECO:0000313" key="3">
    <source>
        <dbReference type="Proteomes" id="UP000298030"/>
    </source>
</evidence>
<dbReference type="PANTHER" id="PTHR44094:SF8">
    <property type="entry name" value="DNAJ HEAT SHOCK N-TERMINAL DOMAIN-CONTAINING PROTEIN-RELATED"/>
    <property type="match status" value="1"/>
</dbReference>
<dbReference type="EMBL" id="QPFP01000041">
    <property type="protein sequence ID" value="TEB27328.1"/>
    <property type="molecule type" value="Genomic_DNA"/>
</dbReference>
<dbReference type="InterPro" id="IPR001623">
    <property type="entry name" value="DnaJ_domain"/>
</dbReference>
<protein>
    <submittedName>
        <fullName evidence="2">DnaJ-domain-containing protein</fullName>
    </submittedName>
</protein>
<dbReference type="Gene3D" id="1.10.287.110">
    <property type="entry name" value="DnaJ domain"/>
    <property type="match status" value="1"/>
</dbReference>
<dbReference type="InterPro" id="IPR036869">
    <property type="entry name" value="J_dom_sf"/>
</dbReference>
<dbReference type="CDD" id="cd06257">
    <property type="entry name" value="DnaJ"/>
    <property type="match status" value="1"/>
</dbReference>
<keyword evidence="3" id="KW-1185">Reference proteome</keyword>
<dbReference type="SUPFAM" id="SSF46565">
    <property type="entry name" value="Chaperone J-domain"/>
    <property type="match status" value="1"/>
</dbReference>
<reference evidence="2 3" key="1">
    <citation type="journal article" date="2019" name="Nat. Ecol. Evol.">
        <title>Megaphylogeny resolves global patterns of mushroom evolution.</title>
        <authorList>
            <person name="Varga T."/>
            <person name="Krizsan K."/>
            <person name="Foldi C."/>
            <person name="Dima B."/>
            <person name="Sanchez-Garcia M."/>
            <person name="Sanchez-Ramirez S."/>
            <person name="Szollosi G.J."/>
            <person name="Szarkandi J.G."/>
            <person name="Papp V."/>
            <person name="Albert L."/>
            <person name="Andreopoulos W."/>
            <person name="Angelini C."/>
            <person name="Antonin V."/>
            <person name="Barry K.W."/>
            <person name="Bougher N.L."/>
            <person name="Buchanan P."/>
            <person name="Buyck B."/>
            <person name="Bense V."/>
            <person name="Catcheside P."/>
            <person name="Chovatia M."/>
            <person name="Cooper J."/>
            <person name="Damon W."/>
            <person name="Desjardin D."/>
            <person name="Finy P."/>
            <person name="Geml J."/>
            <person name="Haridas S."/>
            <person name="Hughes K."/>
            <person name="Justo A."/>
            <person name="Karasinski D."/>
            <person name="Kautmanova I."/>
            <person name="Kiss B."/>
            <person name="Kocsube S."/>
            <person name="Kotiranta H."/>
            <person name="LaButti K.M."/>
            <person name="Lechner B.E."/>
            <person name="Liimatainen K."/>
            <person name="Lipzen A."/>
            <person name="Lukacs Z."/>
            <person name="Mihaltcheva S."/>
            <person name="Morgado L.N."/>
            <person name="Niskanen T."/>
            <person name="Noordeloos M.E."/>
            <person name="Ohm R.A."/>
            <person name="Ortiz-Santana B."/>
            <person name="Ovrebo C."/>
            <person name="Racz N."/>
            <person name="Riley R."/>
            <person name="Savchenko A."/>
            <person name="Shiryaev A."/>
            <person name="Soop K."/>
            <person name="Spirin V."/>
            <person name="Szebenyi C."/>
            <person name="Tomsovsky M."/>
            <person name="Tulloss R.E."/>
            <person name="Uehling J."/>
            <person name="Grigoriev I.V."/>
            <person name="Vagvolgyi C."/>
            <person name="Papp T."/>
            <person name="Martin F.M."/>
            <person name="Miettinen O."/>
            <person name="Hibbett D.S."/>
            <person name="Nagy L.G."/>
        </authorList>
    </citation>
    <scope>NUCLEOTIDE SEQUENCE [LARGE SCALE GENOMIC DNA]</scope>
    <source>
        <strain evidence="2 3">FP101781</strain>
    </source>
</reference>
<evidence type="ECO:0000313" key="2">
    <source>
        <dbReference type="EMBL" id="TEB27328.1"/>
    </source>
</evidence>
<dbReference type="InterPro" id="IPR052423">
    <property type="entry name" value="EMIR"/>
</dbReference>
<organism evidence="2 3">
    <name type="scientific">Coprinellus micaceus</name>
    <name type="common">Glistening ink-cap mushroom</name>
    <name type="synonym">Coprinus micaceus</name>
    <dbReference type="NCBI Taxonomy" id="71717"/>
    <lineage>
        <taxon>Eukaryota</taxon>
        <taxon>Fungi</taxon>
        <taxon>Dikarya</taxon>
        <taxon>Basidiomycota</taxon>
        <taxon>Agaricomycotina</taxon>
        <taxon>Agaricomycetes</taxon>
        <taxon>Agaricomycetidae</taxon>
        <taxon>Agaricales</taxon>
        <taxon>Agaricineae</taxon>
        <taxon>Psathyrellaceae</taxon>
        <taxon>Coprinellus</taxon>
    </lineage>
</organism>
<dbReference type="Pfam" id="PF00226">
    <property type="entry name" value="DnaJ"/>
    <property type="match status" value="1"/>
</dbReference>
<dbReference type="AlphaFoldDB" id="A0A4Y7T099"/>
<dbReference type="SMART" id="SM00271">
    <property type="entry name" value="DnaJ"/>
    <property type="match status" value="1"/>
</dbReference>
<dbReference type="PROSITE" id="PS50076">
    <property type="entry name" value="DNAJ_2"/>
    <property type="match status" value="1"/>
</dbReference>
<dbReference type="PANTHER" id="PTHR44094">
    <property type="entry name" value="DNAJ HEAT SHOCK N-TERMINAL DOMAIN-CONTAINING PROTEIN"/>
    <property type="match status" value="1"/>
</dbReference>
<dbReference type="STRING" id="71717.A0A4Y7T099"/>
<proteinExistence type="predicted"/>
<sequence length="76" mass="8565">MTSRIGLKAFLKQSFYEVLGVSEDADAEELKKAYHQKALEHHPDKNLEDANANARFTRVKEAFRGELSSLGGWVTI</sequence>
<accession>A0A4Y7T099</accession>
<dbReference type="PRINTS" id="PR00625">
    <property type="entry name" value="JDOMAIN"/>
</dbReference>
<comment type="caution">
    <text evidence="2">The sequence shown here is derived from an EMBL/GenBank/DDBJ whole genome shotgun (WGS) entry which is preliminary data.</text>
</comment>
<name>A0A4Y7T099_COPMI</name>
<dbReference type="OrthoDB" id="10250354at2759"/>
<feature type="domain" description="J" evidence="1">
    <location>
        <begin position="14"/>
        <end position="76"/>
    </location>
</feature>